<feature type="transmembrane region" description="Helical" evidence="2">
    <location>
        <begin position="141"/>
        <end position="164"/>
    </location>
</feature>
<accession>A0A6A5TA22</accession>
<keyword evidence="2" id="KW-0472">Membrane</keyword>
<dbReference type="EMBL" id="ML975997">
    <property type="protein sequence ID" value="KAF1947596.1"/>
    <property type="molecule type" value="Genomic_DNA"/>
</dbReference>
<sequence length="194" mass="21702">MDLSTRRHISGSGSGSISTSTCPRTGAPRCYCQPKPGVETSYPGTRGAVKGNGRGRGRGRRKFVPVSVFSRFDPAISANDDEDDEDDGEQQQRQTMAESGRMAQKRQWKGRGSAILPHSTALLLRAARFGVRIRTCLRRRWWCLGSSFWRLLSLGVGNWVVMWMERGVGGFLRVDEDFSSEKVVSLWEDVLRGF</sequence>
<feature type="region of interest" description="Disordered" evidence="1">
    <location>
        <begin position="76"/>
        <end position="101"/>
    </location>
</feature>
<dbReference type="AlphaFoldDB" id="A0A6A5TA22"/>
<evidence type="ECO:0000256" key="2">
    <source>
        <dbReference type="SAM" id="Phobius"/>
    </source>
</evidence>
<keyword evidence="2" id="KW-1133">Transmembrane helix</keyword>
<evidence type="ECO:0000313" key="4">
    <source>
        <dbReference type="Proteomes" id="UP000800038"/>
    </source>
</evidence>
<proteinExistence type="predicted"/>
<keyword evidence="2" id="KW-0812">Transmembrane</keyword>
<gene>
    <name evidence="3" type="ORF">EJ02DRAFT_461176</name>
</gene>
<feature type="compositionally biased region" description="Acidic residues" evidence="1">
    <location>
        <begin position="79"/>
        <end position="89"/>
    </location>
</feature>
<evidence type="ECO:0000256" key="1">
    <source>
        <dbReference type="SAM" id="MobiDB-lite"/>
    </source>
</evidence>
<feature type="region of interest" description="Disordered" evidence="1">
    <location>
        <begin position="1"/>
        <end position="60"/>
    </location>
</feature>
<protein>
    <submittedName>
        <fullName evidence="3">Uncharacterized protein</fullName>
    </submittedName>
</protein>
<name>A0A6A5TA22_9PLEO</name>
<evidence type="ECO:0000313" key="3">
    <source>
        <dbReference type="EMBL" id="KAF1947596.1"/>
    </source>
</evidence>
<organism evidence="3 4">
    <name type="scientific">Clathrospora elynae</name>
    <dbReference type="NCBI Taxonomy" id="706981"/>
    <lineage>
        <taxon>Eukaryota</taxon>
        <taxon>Fungi</taxon>
        <taxon>Dikarya</taxon>
        <taxon>Ascomycota</taxon>
        <taxon>Pezizomycotina</taxon>
        <taxon>Dothideomycetes</taxon>
        <taxon>Pleosporomycetidae</taxon>
        <taxon>Pleosporales</taxon>
        <taxon>Diademaceae</taxon>
        <taxon>Clathrospora</taxon>
    </lineage>
</organism>
<dbReference type="Proteomes" id="UP000800038">
    <property type="component" value="Unassembled WGS sequence"/>
</dbReference>
<keyword evidence="4" id="KW-1185">Reference proteome</keyword>
<reference evidence="3" key="1">
    <citation type="journal article" date="2020" name="Stud. Mycol.">
        <title>101 Dothideomycetes genomes: a test case for predicting lifestyles and emergence of pathogens.</title>
        <authorList>
            <person name="Haridas S."/>
            <person name="Albert R."/>
            <person name="Binder M."/>
            <person name="Bloem J."/>
            <person name="Labutti K."/>
            <person name="Salamov A."/>
            <person name="Andreopoulos B."/>
            <person name="Baker S."/>
            <person name="Barry K."/>
            <person name="Bills G."/>
            <person name="Bluhm B."/>
            <person name="Cannon C."/>
            <person name="Castanera R."/>
            <person name="Culley D."/>
            <person name="Daum C."/>
            <person name="Ezra D."/>
            <person name="Gonzalez J."/>
            <person name="Henrissat B."/>
            <person name="Kuo A."/>
            <person name="Liang C."/>
            <person name="Lipzen A."/>
            <person name="Lutzoni F."/>
            <person name="Magnuson J."/>
            <person name="Mondo S."/>
            <person name="Nolan M."/>
            <person name="Ohm R."/>
            <person name="Pangilinan J."/>
            <person name="Park H.-J."/>
            <person name="Ramirez L."/>
            <person name="Alfaro M."/>
            <person name="Sun H."/>
            <person name="Tritt A."/>
            <person name="Yoshinaga Y."/>
            <person name="Zwiers L.-H."/>
            <person name="Turgeon B."/>
            <person name="Goodwin S."/>
            <person name="Spatafora J."/>
            <person name="Crous P."/>
            <person name="Grigoriev I."/>
        </authorList>
    </citation>
    <scope>NUCLEOTIDE SEQUENCE</scope>
    <source>
        <strain evidence="3">CBS 161.51</strain>
    </source>
</reference>